<evidence type="ECO:0000313" key="2">
    <source>
        <dbReference type="EMBL" id="CAD2222133.1"/>
    </source>
</evidence>
<dbReference type="AlphaFoldDB" id="A0A7G2CUP9"/>
<reference evidence="2 3" key="1">
    <citation type="submission" date="2020-08" db="EMBL/GenBank/DDBJ databases">
        <authorList>
            <person name="Newling K."/>
            <person name="Davey J."/>
            <person name="Forrester S."/>
        </authorList>
    </citation>
    <scope>NUCLEOTIDE SEQUENCE [LARGE SCALE GENOMIC DNA]</scope>
    <source>
        <strain evidence="3">Crithidia deanei Carvalho (ATCC PRA-265)</strain>
    </source>
</reference>
<sequence>MMRHPPISCARSVGQLMAYAAVKAGDPKVFMLMLKTMKKPVDNYLLGAYMFLTQGNPPTPNQATTTTKGKKDKTAKKEDVVEELKNDLVDIMNAALSHGGHLVDREDQHTLQATLIQALRSYPKSNKKRADMLEAALALFGDRQMPKNPPPMAKDSGMSTPSHTSTTPSAVKAAAKPVEPTAAAAAVEEVPRASPTQGGRAGH</sequence>
<feature type="region of interest" description="Disordered" evidence="1">
    <location>
        <begin position="142"/>
        <end position="203"/>
    </location>
</feature>
<dbReference type="Proteomes" id="UP000515908">
    <property type="component" value="Chromosome 24"/>
</dbReference>
<proteinExistence type="predicted"/>
<organism evidence="2 3">
    <name type="scientific">Angomonas deanei</name>
    <dbReference type="NCBI Taxonomy" id="59799"/>
    <lineage>
        <taxon>Eukaryota</taxon>
        <taxon>Discoba</taxon>
        <taxon>Euglenozoa</taxon>
        <taxon>Kinetoplastea</taxon>
        <taxon>Metakinetoplastina</taxon>
        <taxon>Trypanosomatida</taxon>
        <taxon>Trypanosomatidae</taxon>
        <taxon>Strigomonadinae</taxon>
        <taxon>Angomonas</taxon>
    </lineage>
</organism>
<gene>
    <name evidence="2" type="ORF">ADEAN_000967200</name>
</gene>
<dbReference type="OrthoDB" id="267149at2759"/>
<feature type="compositionally biased region" description="Low complexity" evidence="1">
    <location>
        <begin position="56"/>
        <end position="67"/>
    </location>
</feature>
<keyword evidence="3" id="KW-1185">Reference proteome</keyword>
<name>A0A7G2CUP9_9TRYP</name>
<accession>A0A7G2CUP9</accession>
<feature type="compositionally biased region" description="Low complexity" evidence="1">
    <location>
        <begin position="159"/>
        <end position="188"/>
    </location>
</feature>
<evidence type="ECO:0000256" key="1">
    <source>
        <dbReference type="SAM" id="MobiDB-lite"/>
    </source>
</evidence>
<evidence type="ECO:0000313" key="3">
    <source>
        <dbReference type="Proteomes" id="UP000515908"/>
    </source>
</evidence>
<protein>
    <submittedName>
        <fullName evidence="2">Uncharacterized protein</fullName>
    </submittedName>
</protein>
<feature type="region of interest" description="Disordered" evidence="1">
    <location>
        <begin position="56"/>
        <end position="77"/>
    </location>
</feature>
<dbReference type="VEuPathDB" id="TriTrypDB:ADEAN_000967200"/>
<dbReference type="EMBL" id="LR877168">
    <property type="protein sequence ID" value="CAD2222133.1"/>
    <property type="molecule type" value="Genomic_DNA"/>
</dbReference>